<dbReference type="PROSITE" id="PS50297">
    <property type="entry name" value="ANK_REP_REGION"/>
    <property type="match status" value="2"/>
</dbReference>
<keyword evidence="5" id="KW-1185">Reference proteome</keyword>
<evidence type="ECO:0000256" key="3">
    <source>
        <dbReference type="PROSITE-ProRule" id="PRU00023"/>
    </source>
</evidence>
<evidence type="ECO:0000313" key="5">
    <source>
        <dbReference type="Proteomes" id="UP000815677"/>
    </source>
</evidence>
<dbReference type="SMART" id="SM00248">
    <property type="entry name" value="ANK"/>
    <property type="match status" value="4"/>
</dbReference>
<dbReference type="EMBL" id="DF849373">
    <property type="protein sequence ID" value="GAT56986.1"/>
    <property type="molecule type" value="Genomic_DNA"/>
</dbReference>
<accession>A0ABQ0M0X9</accession>
<keyword evidence="1" id="KW-0677">Repeat</keyword>
<dbReference type="PANTHER" id="PTHR24189">
    <property type="entry name" value="MYOTROPHIN"/>
    <property type="match status" value="1"/>
</dbReference>
<gene>
    <name evidence="4" type="ORF">MCHLO_13573</name>
</gene>
<name>A0ABQ0M0X9_MYCCL</name>
<organism evidence="4 5">
    <name type="scientific">Mycena chlorophos</name>
    <name type="common">Agaric fungus</name>
    <name type="synonym">Agaricus chlorophos</name>
    <dbReference type="NCBI Taxonomy" id="658473"/>
    <lineage>
        <taxon>Eukaryota</taxon>
        <taxon>Fungi</taxon>
        <taxon>Dikarya</taxon>
        <taxon>Basidiomycota</taxon>
        <taxon>Agaricomycotina</taxon>
        <taxon>Agaricomycetes</taxon>
        <taxon>Agaricomycetidae</taxon>
        <taxon>Agaricales</taxon>
        <taxon>Marasmiineae</taxon>
        <taxon>Mycenaceae</taxon>
        <taxon>Mycena</taxon>
    </lineage>
</organism>
<dbReference type="PANTHER" id="PTHR24189:SF50">
    <property type="entry name" value="ANKYRIN REPEAT AND SOCS BOX PROTEIN 2"/>
    <property type="match status" value="1"/>
</dbReference>
<dbReference type="InterPro" id="IPR036770">
    <property type="entry name" value="Ankyrin_rpt-contain_sf"/>
</dbReference>
<reference evidence="4" key="1">
    <citation type="submission" date="2014-09" db="EMBL/GenBank/DDBJ databases">
        <title>Genome sequence of the luminous mushroom Mycena chlorophos for searching fungal bioluminescence genes.</title>
        <authorList>
            <person name="Tanaka Y."/>
            <person name="Kasuga D."/>
            <person name="Oba Y."/>
            <person name="Hase S."/>
            <person name="Sato K."/>
            <person name="Oba Y."/>
            <person name="Sakakibara Y."/>
        </authorList>
    </citation>
    <scope>NUCLEOTIDE SEQUENCE</scope>
</reference>
<dbReference type="Proteomes" id="UP000815677">
    <property type="component" value="Unassembled WGS sequence"/>
</dbReference>
<dbReference type="PROSITE" id="PS50088">
    <property type="entry name" value="ANK_REPEAT"/>
    <property type="match status" value="2"/>
</dbReference>
<dbReference type="InterPro" id="IPR002110">
    <property type="entry name" value="Ankyrin_rpt"/>
</dbReference>
<evidence type="ECO:0000256" key="2">
    <source>
        <dbReference type="ARBA" id="ARBA00023043"/>
    </source>
</evidence>
<dbReference type="SUPFAM" id="SSF48403">
    <property type="entry name" value="Ankyrin repeat"/>
    <property type="match status" value="1"/>
</dbReference>
<feature type="repeat" description="ANK" evidence="3">
    <location>
        <begin position="134"/>
        <end position="162"/>
    </location>
</feature>
<dbReference type="InterPro" id="IPR050745">
    <property type="entry name" value="Multifunctional_regulatory"/>
</dbReference>
<sequence length="342" mass="37348">MATRKAYFVAFPPELILLLSTELPLGSQPPFMLACRRIRNILQPDIDRKLLSTAVDAFFWAAEQSKVVVLRRLLAAPYSIPADAHVKEPNRTPLHAAIENNATPETIECLIAAGANVSAMACIGDDFDPMYCQPLHLAVEHDHAAAIRVLVSHGASVEAVTETTPWTPSMTVLQSACGMGQVDAARALLECGAQVDFAGTLSPPLFVALKGTMYPNPRVVKLLLDHGANPNPVLTSGEPLLYLLLGLEIDPYIVNPVLRLASVSASLPTIRIDVTQTLKECMALLLEYGASREATLDFLRQEKRLKWLANKHRCTTDEMLDMVLGLLDEAEQMIPQVVRALV</sequence>
<dbReference type="PROSITE" id="PS51257">
    <property type="entry name" value="PROKAR_LIPOPROTEIN"/>
    <property type="match status" value="1"/>
</dbReference>
<evidence type="ECO:0000313" key="4">
    <source>
        <dbReference type="EMBL" id="GAT56986.1"/>
    </source>
</evidence>
<feature type="repeat" description="ANK" evidence="3">
    <location>
        <begin position="89"/>
        <end position="122"/>
    </location>
</feature>
<protein>
    <submittedName>
        <fullName evidence="4">Ankyrin repeat domain protein</fullName>
    </submittedName>
</protein>
<proteinExistence type="predicted"/>
<dbReference type="Gene3D" id="1.25.40.20">
    <property type="entry name" value="Ankyrin repeat-containing domain"/>
    <property type="match status" value="1"/>
</dbReference>
<dbReference type="Pfam" id="PF12796">
    <property type="entry name" value="Ank_2"/>
    <property type="match status" value="1"/>
</dbReference>
<evidence type="ECO:0000256" key="1">
    <source>
        <dbReference type="ARBA" id="ARBA00022737"/>
    </source>
</evidence>
<keyword evidence="2 3" id="KW-0040">ANK repeat</keyword>